<keyword evidence="4 9" id="KW-0812">Transmembrane</keyword>
<sequence>MQNSIIWLGNFFGGHNGYGFAILIITVLVNLIILPLRLNQAKKQTLQQEQMRLLQPQINIVNKQLKKTKDQQEQIRLNQLLMDVYKKNNTKMIPSIGCLTLIIQLPFFSGLFLGIQYSETLQHSIFFGMNLGKPNLIIVLLATLTYFIQGYMSLAGMNPEQRKQSKSILVISPLMIFFFTFASPAGLGLYFLVTGLLALVQQAITTYLILPKVRRQIDEDLEENPIVEVVTEEMFKNQSSYVTEDKTTLSSEEKITSDDVDLRKRNAGKQNFDHKK</sequence>
<dbReference type="EMBL" id="AP026801">
    <property type="protein sequence ID" value="BDR56233.1"/>
    <property type="molecule type" value="Genomic_DNA"/>
</dbReference>
<evidence type="ECO:0000259" key="11">
    <source>
        <dbReference type="Pfam" id="PF02096"/>
    </source>
</evidence>
<dbReference type="GO" id="GO:0051205">
    <property type="term" value="P:protein insertion into membrane"/>
    <property type="evidence" value="ECO:0007669"/>
    <property type="project" value="TreeGrafter"/>
</dbReference>
<dbReference type="InterPro" id="IPR028055">
    <property type="entry name" value="YidC/Oxa/ALB_C"/>
</dbReference>
<dbReference type="Pfam" id="PF02096">
    <property type="entry name" value="60KD_IMP"/>
    <property type="match status" value="1"/>
</dbReference>
<feature type="domain" description="Membrane insertase YidC/Oxa/ALB C-terminal" evidence="11">
    <location>
        <begin position="18"/>
        <end position="205"/>
    </location>
</feature>
<reference evidence="12 13" key="1">
    <citation type="journal article" date="2023" name="Microbiol. Spectr.">
        <title>Symbiosis of Carpenter Bees with Uncharacterized Lactic Acid Bacteria Showing NAD Auxotrophy.</title>
        <authorList>
            <person name="Kawasaki S."/>
            <person name="Ozawa K."/>
            <person name="Mori T."/>
            <person name="Yamamoto A."/>
            <person name="Ito M."/>
            <person name="Ohkuma M."/>
            <person name="Sakamoto M."/>
            <person name="Matsutani M."/>
        </authorList>
    </citation>
    <scope>NUCLEOTIDE SEQUENCE [LARGE SCALE GENOMIC DNA]</scope>
    <source>
        <strain evidence="12 13">KimC2</strain>
    </source>
</reference>
<protein>
    <submittedName>
        <fullName evidence="12">Protein translocase component YidC</fullName>
    </submittedName>
</protein>
<accession>A0AAU9CYC0</accession>
<evidence type="ECO:0000313" key="12">
    <source>
        <dbReference type="EMBL" id="BDR56233.1"/>
    </source>
</evidence>
<dbReference type="GO" id="GO:0005886">
    <property type="term" value="C:plasma membrane"/>
    <property type="evidence" value="ECO:0007669"/>
    <property type="project" value="UniProtKB-SubCell"/>
</dbReference>
<keyword evidence="5" id="KW-0653">Protein transport</keyword>
<comment type="subcellular location">
    <subcellularLocation>
        <location evidence="1">Cell membrane</location>
        <topology evidence="1">Multi-pass membrane protein</topology>
    </subcellularLocation>
    <subcellularLocation>
        <location evidence="9">Membrane</location>
        <topology evidence="9">Multi-pass membrane protein</topology>
    </subcellularLocation>
</comment>
<evidence type="ECO:0000256" key="6">
    <source>
        <dbReference type="ARBA" id="ARBA00022989"/>
    </source>
</evidence>
<evidence type="ECO:0000256" key="10">
    <source>
        <dbReference type="SAM" id="Phobius"/>
    </source>
</evidence>
<evidence type="ECO:0000256" key="3">
    <source>
        <dbReference type="ARBA" id="ARBA00022475"/>
    </source>
</evidence>
<dbReference type="NCBIfam" id="TIGR03592">
    <property type="entry name" value="yidC_oxa1_cterm"/>
    <property type="match status" value="1"/>
</dbReference>
<dbReference type="CDD" id="cd20070">
    <property type="entry name" value="5TM_YidC_Alb3"/>
    <property type="match status" value="1"/>
</dbReference>
<dbReference type="GO" id="GO:0032977">
    <property type="term" value="F:membrane insertase activity"/>
    <property type="evidence" value="ECO:0007669"/>
    <property type="project" value="InterPro"/>
</dbReference>
<dbReference type="InterPro" id="IPR047196">
    <property type="entry name" value="YidC_ALB_C"/>
</dbReference>
<keyword evidence="3" id="KW-1003">Cell membrane</keyword>
<evidence type="ECO:0000256" key="7">
    <source>
        <dbReference type="ARBA" id="ARBA00023136"/>
    </source>
</evidence>
<evidence type="ECO:0000256" key="4">
    <source>
        <dbReference type="ARBA" id="ARBA00022692"/>
    </source>
</evidence>
<keyword evidence="13" id="KW-1185">Reference proteome</keyword>
<dbReference type="InterPro" id="IPR001708">
    <property type="entry name" value="YidC/ALB3/OXA1/COX18"/>
</dbReference>
<evidence type="ECO:0000256" key="9">
    <source>
        <dbReference type="RuleBase" id="RU003945"/>
    </source>
</evidence>
<feature type="transmembrane region" description="Helical" evidence="10">
    <location>
        <begin position="135"/>
        <end position="155"/>
    </location>
</feature>
<feature type="transmembrane region" description="Helical" evidence="10">
    <location>
        <begin position="92"/>
        <end position="115"/>
    </location>
</feature>
<gene>
    <name evidence="12" type="ORF">KIMC2_07950</name>
</gene>
<evidence type="ECO:0000313" key="13">
    <source>
        <dbReference type="Proteomes" id="UP001321804"/>
    </source>
</evidence>
<proteinExistence type="inferred from homology"/>
<evidence type="ECO:0000256" key="8">
    <source>
        <dbReference type="ARBA" id="ARBA00023186"/>
    </source>
</evidence>
<feature type="transmembrane region" description="Helical" evidence="10">
    <location>
        <begin position="189"/>
        <end position="210"/>
    </location>
</feature>
<keyword evidence="7 10" id="KW-0472">Membrane</keyword>
<dbReference type="PANTHER" id="PTHR12428:SF65">
    <property type="entry name" value="CYTOCHROME C OXIDASE ASSEMBLY PROTEIN COX18, MITOCHONDRIAL"/>
    <property type="match status" value="1"/>
</dbReference>
<dbReference type="PANTHER" id="PTHR12428">
    <property type="entry name" value="OXA1"/>
    <property type="match status" value="1"/>
</dbReference>
<evidence type="ECO:0000256" key="2">
    <source>
        <dbReference type="ARBA" id="ARBA00022448"/>
    </source>
</evidence>
<name>A0AAU9CYC0_9LACO</name>
<evidence type="ECO:0000256" key="1">
    <source>
        <dbReference type="ARBA" id="ARBA00004651"/>
    </source>
</evidence>
<comment type="similarity">
    <text evidence="9">Belongs to the OXA1/ALB3/YidC family.</text>
</comment>
<evidence type="ECO:0000256" key="5">
    <source>
        <dbReference type="ARBA" id="ARBA00022927"/>
    </source>
</evidence>
<feature type="transmembrane region" description="Helical" evidence="10">
    <location>
        <begin position="167"/>
        <end position="183"/>
    </location>
</feature>
<feature type="transmembrane region" description="Helical" evidence="10">
    <location>
        <begin position="17"/>
        <end position="36"/>
    </location>
</feature>
<keyword evidence="6 10" id="KW-1133">Transmembrane helix</keyword>
<keyword evidence="8" id="KW-0143">Chaperone</keyword>
<dbReference type="Proteomes" id="UP001321804">
    <property type="component" value="Chromosome"/>
</dbReference>
<organism evidence="12 13">
    <name type="scientific">Xylocopilactobacillus apis</name>
    <dbReference type="NCBI Taxonomy" id="2932183"/>
    <lineage>
        <taxon>Bacteria</taxon>
        <taxon>Bacillati</taxon>
        <taxon>Bacillota</taxon>
        <taxon>Bacilli</taxon>
        <taxon>Lactobacillales</taxon>
        <taxon>Lactobacillaceae</taxon>
        <taxon>Xylocopilactobacillus</taxon>
    </lineage>
</organism>
<dbReference type="AlphaFoldDB" id="A0AAU9CYC0"/>
<keyword evidence="2" id="KW-0813">Transport</keyword>
<dbReference type="PRINTS" id="PR00701">
    <property type="entry name" value="60KDINNERMP"/>
</dbReference>
<dbReference type="KEGG" id="xak:KIMC2_07950"/>
<dbReference type="GO" id="GO:0015031">
    <property type="term" value="P:protein transport"/>
    <property type="evidence" value="ECO:0007669"/>
    <property type="project" value="UniProtKB-KW"/>
</dbReference>